<reference evidence="3" key="1">
    <citation type="submission" date="2022-10" db="EMBL/GenBank/DDBJ databases">
        <title>Fusarium specimens isolated from Avocado Roots.</title>
        <authorList>
            <person name="Stajich J."/>
            <person name="Roper C."/>
            <person name="Heimlech-Rivalta G."/>
        </authorList>
    </citation>
    <scope>NUCLEOTIDE SEQUENCE</scope>
    <source>
        <strain evidence="3">CF00143</strain>
    </source>
</reference>
<feature type="region of interest" description="Disordered" evidence="1">
    <location>
        <begin position="1"/>
        <end position="89"/>
    </location>
</feature>
<comment type="caution">
    <text evidence="3">The sequence shown here is derived from an EMBL/GenBank/DDBJ whole genome shotgun (WGS) entry which is preliminary data.</text>
</comment>
<dbReference type="OrthoDB" id="4161186at2759"/>
<evidence type="ECO:0000259" key="2">
    <source>
        <dbReference type="Pfam" id="PF20516"/>
    </source>
</evidence>
<evidence type="ECO:0000313" key="4">
    <source>
        <dbReference type="Proteomes" id="UP001152130"/>
    </source>
</evidence>
<dbReference type="Proteomes" id="UP001152130">
    <property type="component" value="Unassembled WGS sequence"/>
</dbReference>
<dbReference type="AlphaFoldDB" id="A0A9W8PKB5"/>
<evidence type="ECO:0000313" key="3">
    <source>
        <dbReference type="EMBL" id="KAJ4007853.1"/>
    </source>
</evidence>
<feature type="domain" description="PD-(D/E)XK nuclease-like" evidence="2">
    <location>
        <begin position="166"/>
        <end position="311"/>
    </location>
</feature>
<sequence>MAYDDDGHILSWIRDIPSNPPSPSQPHHRKRTHSDSEQLVSPPCSQEPRRADLGDAMPLPPVKRPRLRDTPSRSESDRPSTQQSPGKSLTALAVTEGGVDVEPLEVSDERIPLSLVQFSLAVKNIMGVVPKHLEDEIAKLSENDAQASADFGPHVFINSEKTYPPHLASEIELATVQLIVGGAADACRSQFDESGWNNCVHTPLLHLAFYGKKPRGSHVHNFIPCTSAGVQPAYLISNAQGKKVDYVFCVDAKHDSDLQAHELINKIRPKLNDTSINHTSHASLCTHPISISVKTKRDGSNADKARLQLAV</sequence>
<name>A0A9W8PKB5_9HYPO</name>
<dbReference type="InterPro" id="IPR046797">
    <property type="entry name" value="PDDEXK_12"/>
</dbReference>
<accession>A0A9W8PKB5</accession>
<feature type="compositionally biased region" description="Basic and acidic residues" evidence="1">
    <location>
        <begin position="67"/>
        <end position="78"/>
    </location>
</feature>
<organism evidence="3 4">
    <name type="scientific">Fusarium irregulare</name>
    <dbReference type="NCBI Taxonomy" id="2494466"/>
    <lineage>
        <taxon>Eukaryota</taxon>
        <taxon>Fungi</taxon>
        <taxon>Dikarya</taxon>
        <taxon>Ascomycota</taxon>
        <taxon>Pezizomycotina</taxon>
        <taxon>Sordariomycetes</taxon>
        <taxon>Hypocreomycetidae</taxon>
        <taxon>Hypocreales</taxon>
        <taxon>Nectriaceae</taxon>
        <taxon>Fusarium</taxon>
        <taxon>Fusarium incarnatum-equiseti species complex</taxon>
    </lineage>
</organism>
<dbReference type="EMBL" id="JAPDHF010000016">
    <property type="protein sequence ID" value="KAJ4007853.1"/>
    <property type="molecule type" value="Genomic_DNA"/>
</dbReference>
<proteinExistence type="predicted"/>
<gene>
    <name evidence="3" type="ORF">NW766_009662</name>
</gene>
<keyword evidence="4" id="KW-1185">Reference proteome</keyword>
<evidence type="ECO:0000256" key="1">
    <source>
        <dbReference type="SAM" id="MobiDB-lite"/>
    </source>
</evidence>
<dbReference type="Pfam" id="PF20516">
    <property type="entry name" value="PDDEXK_12"/>
    <property type="match status" value="1"/>
</dbReference>
<protein>
    <recommendedName>
        <fullName evidence="2">PD-(D/E)XK nuclease-like domain-containing protein</fullName>
    </recommendedName>
</protein>